<dbReference type="InterPro" id="IPR036097">
    <property type="entry name" value="HisK_dim/P_sf"/>
</dbReference>
<evidence type="ECO:0000256" key="16">
    <source>
        <dbReference type="ARBA" id="ARBA00022989"/>
    </source>
</evidence>
<keyword evidence="7" id="KW-0597">Phosphoprotein</keyword>
<proteinExistence type="predicted"/>
<comment type="cofactor">
    <cofactor evidence="2">
        <name>Mn(2+)</name>
        <dbReference type="ChEBI" id="CHEBI:29035"/>
    </cofactor>
</comment>
<dbReference type="InterPro" id="IPR003661">
    <property type="entry name" value="HisK_dim/P_dom"/>
</dbReference>
<dbReference type="InterPro" id="IPR040868">
    <property type="entry name" value="DraK_HK_N"/>
</dbReference>
<evidence type="ECO:0000259" key="26">
    <source>
        <dbReference type="PROSITE" id="PS50885"/>
    </source>
</evidence>
<keyword evidence="24" id="KW-0472">Membrane</keyword>
<evidence type="ECO:0000313" key="28">
    <source>
        <dbReference type="Proteomes" id="UP000282084"/>
    </source>
</evidence>
<evidence type="ECO:0000256" key="24">
    <source>
        <dbReference type="SAM" id="Phobius"/>
    </source>
</evidence>
<evidence type="ECO:0000256" key="18">
    <source>
        <dbReference type="ARBA" id="ARBA00023016"/>
    </source>
</evidence>
<evidence type="ECO:0000256" key="17">
    <source>
        <dbReference type="ARBA" id="ARBA00023012"/>
    </source>
</evidence>
<evidence type="ECO:0000256" key="20">
    <source>
        <dbReference type="ARBA" id="ARBA00023211"/>
    </source>
</evidence>
<keyword evidence="15" id="KW-0904">Protein phosphatase</keyword>
<dbReference type="CDD" id="cd00082">
    <property type="entry name" value="HisKA"/>
    <property type="match status" value="1"/>
</dbReference>
<name>A0A495W777_9PSEU</name>
<evidence type="ECO:0000256" key="7">
    <source>
        <dbReference type="ARBA" id="ARBA00022553"/>
    </source>
</evidence>
<dbReference type="PRINTS" id="PR00344">
    <property type="entry name" value="BCTRLSENSOR"/>
</dbReference>
<evidence type="ECO:0000256" key="3">
    <source>
        <dbReference type="ARBA" id="ARBA00001946"/>
    </source>
</evidence>
<keyword evidence="10" id="KW-0547">Nucleotide-binding</keyword>
<dbReference type="PROSITE" id="PS50885">
    <property type="entry name" value="HAMP"/>
    <property type="match status" value="1"/>
</dbReference>
<evidence type="ECO:0000256" key="10">
    <source>
        <dbReference type="ARBA" id="ARBA00022741"/>
    </source>
</evidence>
<dbReference type="Gene3D" id="6.10.340.10">
    <property type="match status" value="1"/>
</dbReference>
<dbReference type="InterPro" id="IPR003660">
    <property type="entry name" value="HAMP_dom"/>
</dbReference>
<evidence type="ECO:0000256" key="15">
    <source>
        <dbReference type="ARBA" id="ARBA00022912"/>
    </source>
</evidence>
<comment type="caution">
    <text evidence="27">The sequence shown here is derived from an EMBL/GenBank/DDBJ whole genome shotgun (WGS) entry which is preliminary data.</text>
</comment>
<evidence type="ECO:0000256" key="23">
    <source>
        <dbReference type="SAM" id="Coils"/>
    </source>
</evidence>
<keyword evidence="16 24" id="KW-1133">Transmembrane helix</keyword>
<evidence type="ECO:0000256" key="9">
    <source>
        <dbReference type="ARBA" id="ARBA00022692"/>
    </source>
</evidence>
<evidence type="ECO:0000256" key="6">
    <source>
        <dbReference type="ARBA" id="ARBA00022475"/>
    </source>
</evidence>
<keyword evidence="13" id="KW-0067">ATP-binding</keyword>
<dbReference type="SUPFAM" id="SSF55874">
    <property type="entry name" value="ATPase domain of HSP90 chaperone/DNA topoisomerase II/histidine kinase"/>
    <property type="match status" value="1"/>
</dbReference>
<evidence type="ECO:0000256" key="12">
    <source>
        <dbReference type="ARBA" id="ARBA00022801"/>
    </source>
</evidence>
<dbReference type="GO" id="GO:0005886">
    <property type="term" value="C:plasma membrane"/>
    <property type="evidence" value="ECO:0007669"/>
    <property type="project" value="UniProtKB-SubCell"/>
</dbReference>
<dbReference type="GO" id="GO:0005524">
    <property type="term" value="F:ATP binding"/>
    <property type="evidence" value="ECO:0007669"/>
    <property type="project" value="UniProtKB-KW"/>
</dbReference>
<dbReference type="Gene3D" id="3.30.565.10">
    <property type="entry name" value="Histidine kinase-like ATPase, C-terminal domain"/>
    <property type="match status" value="1"/>
</dbReference>
<comment type="cofactor">
    <cofactor evidence="3">
        <name>Mg(2+)</name>
        <dbReference type="ChEBI" id="CHEBI:18420"/>
    </cofactor>
</comment>
<dbReference type="Pfam" id="PF18092">
    <property type="entry name" value="DraK_HK_N"/>
    <property type="match status" value="1"/>
</dbReference>
<keyword evidence="28" id="KW-1185">Reference proteome</keyword>
<feature type="transmembrane region" description="Helical" evidence="24">
    <location>
        <begin position="124"/>
        <end position="145"/>
    </location>
</feature>
<evidence type="ECO:0000256" key="5">
    <source>
        <dbReference type="ARBA" id="ARBA00012438"/>
    </source>
</evidence>
<protein>
    <recommendedName>
        <fullName evidence="21">Signal transduction histidine-protein kinase/phosphatase MprB</fullName>
        <ecNumber evidence="5">2.7.13.3</ecNumber>
    </recommendedName>
    <alternativeName>
        <fullName evidence="22">Mycobacterial persistence regulator B</fullName>
    </alternativeName>
</protein>
<dbReference type="AlphaFoldDB" id="A0A495W777"/>
<keyword evidence="18" id="KW-0346">Stress response</keyword>
<dbReference type="PANTHER" id="PTHR44936">
    <property type="entry name" value="SENSOR PROTEIN CREC"/>
    <property type="match status" value="1"/>
</dbReference>
<dbReference type="Pfam" id="PF00512">
    <property type="entry name" value="HisKA"/>
    <property type="match status" value="1"/>
</dbReference>
<evidence type="ECO:0000259" key="25">
    <source>
        <dbReference type="PROSITE" id="PS50109"/>
    </source>
</evidence>
<keyword evidence="17" id="KW-0902">Two-component regulatory system</keyword>
<organism evidence="27 28">
    <name type="scientific">Saccharothrix australiensis</name>
    <dbReference type="NCBI Taxonomy" id="2072"/>
    <lineage>
        <taxon>Bacteria</taxon>
        <taxon>Bacillati</taxon>
        <taxon>Actinomycetota</taxon>
        <taxon>Actinomycetes</taxon>
        <taxon>Pseudonocardiales</taxon>
        <taxon>Pseudonocardiaceae</taxon>
        <taxon>Saccharothrix</taxon>
    </lineage>
</organism>
<dbReference type="GO" id="GO:0004721">
    <property type="term" value="F:phosphoprotein phosphatase activity"/>
    <property type="evidence" value="ECO:0007669"/>
    <property type="project" value="UniProtKB-KW"/>
</dbReference>
<dbReference type="OrthoDB" id="5499837at2"/>
<dbReference type="PROSITE" id="PS50109">
    <property type="entry name" value="HIS_KIN"/>
    <property type="match status" value="1"/>
</dbReference>
<sequence length="424" mass="44564">MRSRILRAILLAVAVTGFALGIPLGHTALRLVEDGARGDLTERAQRIAAAIDDQIASGRAISLEKVAVAVPEGGHLVVSAATGQQELGRSPGGDALSVEVPIAQQGHVRLEVSSRQMHTSQYQVAALVVLLVVLSVGTGTVVATVTARKLAMPLRHVAVRAARLGAGDFRRDDRRHGVPELDLVADALDRSAGALALLVQRERELVGDVSHQLRSRLTALQLRLEALAEHPEPDTAAEARAALEQAERLAEVLNELLAAARAARAVGAEPLDLRVELSAIAEEWREPLRSVGRALRVRVPEGLLARATPARLREAIGVLLDNSLRHGEGQVVVSARSDEGTVVVEVADGGAGVPDELAGHIFERGVSGGGSTGVGLALARALVDADGGRLELSTARPATFAVYLPVPKADDVVGVTWRSDLTPR</sequence>
<dbReference type="SMART" id="SM00388">
    <property type="entry name" value="HisKA"/>
    <property type="match status" value="1"/>
</dbReference>
<accession>A0A495W777</accession>
<keyword evidence="19" id="KW-0843">Virulence</keyword>
<evidence type="ECO:0000256" key="4">
    <source>
        <dbReference type="ARBA" id="ARBA00004651"/>
    </source>
</evidence>
<dbReference type="InterPro" id="IPR003594">
    <property type="entry name" value="HATPase_dom"/>
</dbReference>
<dbReference type="InterPro" id="IPR005467">
    <property type="entry name" value="His_kinase_dom"/>
</dbReference>
<dbReference type="SMART" id="SM00387">
    <property type="entry name" value="HATPase_c"/>
    <property type="match status" value="1"/>
</dbReference>
<evidence type="ECO:0000256" key="11">
    <source>
        <dbReference type="ARBA" id="ARBA00022777"/>
    </source>
</evidence>
<dbReference type="RefSeq" id="WP_121009280.1">
    <property type="nucleotide sequence ID" value="NZ_RBXO01000001.1"/>
</dbReference>
<evidence type="ECO:0000256" key="13">
    <source>
        <dbReference type="ARBA" id="ARBA00022840"/>
    </source>
</evidence>
<keyword evidence="8" id="KW-0808">Transferase</keyword>
<feature type="domain" description="HAMP" evidence="26">
    <location>
        <begin position="148"/>
        <end position="200"/>
    </location>
</feature>
<evidence type="ECO:0000256" key="14">
    <source>
        <dbReference type="ARBA" id="ARBA00022842"/>
    </source>
</evidence>
<reference evidence="27 28" key="1">
    <citation type="submission" date="2018-10" db="EMBL/GenBank/DDBJ databases">
        <title>Sequencing the genomes of 1000 actinobacteria strains.</title>
        <authorList>
            <person name="Klenk H.-P."/>
        </authorList>
    </citation>
    <scope>NUCLEOTIDE SEQUENCE [LARGE SCALE GENOMIC DNA]</scope>
    <source>
        <strain evidence="27 28">DSM 43800</strain>
    </source>
</reference>
<dbReference type="Gene3D" id="1.10.287.130">
    <property type="match status" value="1"/>
</dbReference>
<dbReference type="InterPro" id="IPR004358">
    <property type="entry name" value="Sig_transdc_His_kin-like_C"/>
</dbReference>
<dbReference type="InterPro" id="IPR050980">
    <property type="entry name" value="2C_sensor_his_kinase"/>
</dbReference>
<gene>
    <name evidence="27" type="ORF">C8E97_6244</name>
</gene>
<keyword evidence="23" id="KW-0175">Coiled coil</keyword>
<dbReference type="InterPro" id="IPR036890">
    <property type="entry name" value="HATPase_C_sf"/>
</dbReference>
<keyword evidence="12" id="KW-0378">Hydrolase</keyword>
<feature type="coiled-coil region" evidence="23">
    <location>
        <begin position="236"/>
        <end position="263"/>
    </location>
</feature>
<evidence type="ECO:0000256" key="1">
    <source>
        <dbReference type="ARBA" id="ARBA00000085"/>
    </source>
</evidence>
<keyword evidence="14" id="KW-0460">Magnesium</keyword>
<dbReference type="GO" id="GO:0000155">
    <property type="term" value="F:phosphorelay sensor kinase activity"/>
    <property type="evidence" value="ECO:0007669"/>
    <property type="project" value="InterPro"/>
</dbReference>
<comment type="subcellular location">
    <subcellularLocation>
        <location evidence="4">Cell membrane</location>
        <topology evidence="4">Multi-pass membrane protein</topology>
    </subcellularLocation>
</comment>
<keyword evidence="9 24" id="KW-0812">Transmembrane</keyword>
<evidence type="ECO:0000256" key="22">
    <source>
        <dbReference type="ARBA" id="ARBA00041776"/>
    </source>
</evidence>
<dbReference type="SUPFAM" id="SSF47384">
    <property type="entry name" value="Homodimeric domain of signal transducing histidine kinase"/>
    <property type="match status" value="1"/>
</dbReference>
<dbReference type="Pfam" id="PF02518">
    <property type="entry name" value="HATPase_c"/>
    <property type="match status" value="1"/>
</dbReference>
<keyword evidence="20" id="KW-0464">Manganese</keyword>
<evidence type="ECO:0000256" key="8">
    <source>
        <dbReference type="ARBA" id="ARBA00022679"/>
    </source>
</evidence>
<evidence type="ECO:0000256" key="19">
    <source>
        <dbReference type="ARBA" id="ARBA00023026"/>
    </source>
</evidence>
<dbReference type="EMBL" id="RBXO01000001">
    <property type="protein sequence ID" value="RKT57522.1"/>
    <property type="molecule type" value="Genomic_DNA"/>
</dbReference>
<dbReference type="Proteomes" id="UP000282084">
    <property type="component" value="Unassembled WGS sequence"/>
</dbReference>
<keyword evidence="11 27" id="KW-0418">Kinase</keyword>
<dbReference type="EC" id="2.7.13.3" evidence="5"/>
<dbReference type="PANTHER" id="PTHR44936:SF9">
    <property type="entry name" value="SENSOR PROTEIN CREC"/>
    <property type="match status" value="1"/>
</dbReference>
<comment type="catalytic activity">
    <reaction evidence="1">
        <text>ATP + protein L-histidine = ADP + protein N-phospho-L-histidine.</text>
        <dbReference type="EC" id="2.7.13.3"/>
    </reaction>
</comment>
<evidence type="ECO:0000313" key="27">
    <source>
        <dbReference type="EMBL" id="RKT57522.1"/>
    </source>
</evidence>
<feature type="domain" description="Histidine kinase" evidence="25">
    <location>
        <begin position="208"/>
        <end position="408"/>
    </location>
</feature>
<keyword evidence="6" id="KW-1003">Cell membrane</keyword>
<evidence type="ECO:0000256" key="21">
    <source>
        <dbReference type="ARBA" id="ARBA00040454"/>
    </source>
</evidence>
<evidence type="ECO:0000256" key="2">
    <source>
        <dbReference type="ARBA" id="ARBA00001936"/>
    </source>
</evidence>